<evidence type="ECO:0000313" key="2">
    <source>
        <dbReference type="Proteomes" id="UP000595249"/>
    </source>
</evidence>
<evidence type="ECO:0000313" key="1">
    <source>
        <dbReference type="EMBL" id="QPX75021.1"/>
    </source>
</evidence>
<accession>A0A7T3NA27</accession>
<dbReference type="KEGG" id="vg:80457009"/>
<protein>
    <submittedName>
        <fullName evidence="1">Uncharacterized protein</fullName>
    </submittedName>
</protein>
<dbReference type="GeneID" id="80457009"/>
<reference evidence="1 2" key="1">
    <citation type="submission" date="2020-09" db="EMBL/GenBank/DDBJ databases">
        <authorList>
            <person name="Marshall N."/>
            <person name="Wilson M.E."/>
            <person name="Walker J.K."/>
            <person name="Johnson L."/>
            <person name="Sharma R."/>
            <person name="Carr E."/>
            <person name="Grose J.H."/>
        </authorList>
    </citation>
    <scope>NUCLEOTIDE SEQUENCE [LARGE SCALE GENOMIC DNA]</scope>
</reference>
<proteinExistence type="predicted"/>
<sequence>MSIHFDKYFFQKRKSKMNIEEAKVVMDVIKHMEVAVNGAGVNNNYIREGIKCIYRQSIDNHVVCIGAYDVKPATIKHLAQGLELIPGIKTLSGRPNPIDDNWPKAGANPAVAVVDGQPLYKLNPGETFTPEKANDDFIKQLVREELSRALNVSKHMLDDCAIENKSMVPIWFYNNVIAAINSDNANKSNDDLVMPDDNIPPLAPKFGLNATVYGCINNRPHDFIKRSVPPHGDSVMVCSVCGKFNPNSCEHIFNSSLDKPYRWCIGCGYTEKAG</sequence>
<organism evidence="1 2">
    <name type="scientific">Serratia phage vB_SmaS_Rovert</name>
    <dbReference type="NCBI Taxonomy" id="2777363"/>
    <lineage>
        <taxon>Viruses</taxon>
        <taxon>Duplodnaviria</taxon>
        <taxon>Heunggongvirae</taxon>
        <taxon>Uroviricota</taxon>
        <taxon>Caudoviricetes</taxon>
        <taxon>Rovertvirus</taxon>
        <taxon>Rovertvirus rovert</taxon>
    </lineage>
</organism>
<dbReference type="Proteomes" id="UP000595249">
    <property type="component" value="Segment"/>
</dbReference>
<keyword evidence="2" id="KW-1185">Reference proteome</keyword>
<name>A0A7T3NA27_9CAUD</name>
<dbReference type="EMBL" id="MW021761">
    <property type="protein sequence ID" value="QPX75021.1"/>
    <property type="molecule type" value="Genomic_DNA"/>
</dbReference>
<dbReference type="RefSeq" id="YP_010774108.1">
    <property type="nucleotide sequence ID" value="NC_074751.1"/>
</dbReference>